<keyword evidence="3" id="KW-1185">Reference proteome</keyword>
<dbReference type="RefSeq" id="XP_022577774.1">
    <property type="nucleotide sequence ID" value="XM_022721206.1"/>
</dbReference>
<name>A0A1L9S7Y1_9EURO</name>
<reference evidence="3" key="1">
    <citation type="journal article" date="2017" name="Genome Biol.">
        <title>Comparative genomics reveals high biological diversity and specific adaptations in the industrially and medically important fungal genus Aspergillus.</title>
        <authorList>
            <person name="de Vries R.P."/>
            <person name="Riley R."/>
            <person name="Wiebenga A."/>
            <person name="Aguilar-Osorio G."/>
            <person name="Amillis S."/>
            <person name="Uchima C.A."/>
            <person name="Anderluh G."/>
            <person name="Asadollahi M."/>
            <person name="Askin M."/>
            <person name="Barry K."/>
            <person name="Battaglia E."/>
            <person name="Bayram O."/>
            <person name="Benocci T."/>
            <person name="Braus-Stromeyer S.A."/>
            <person name="Caldana C."/>
            <person name="Canovas D."/>
            <person name="Cerqueira G.C."/>
            <person name="Chen F."/>
            <person name="Chen W."/>
            <person name="Choi C."/>
            <person name="Clum A."/>
            <person name="Dos Santos R.A."/>
            <person name="Damasio A.R."/>
            <person name="Diallinas G."/>
            <person name="Emri T."/>
            <person name="Fekete E."/>
            <person name="Flipphi M."/>
            <person name="Freyberg S."/>
            <person name="Gallo A."/>
            <person name="Gournas C."/>
            <person name="Habgood R."/>
            <person name="Hainaut M."/>
            <person name="Harispe M.L."/>
            <person name="Henrissat B."/>
            <person name="Hilden K.S."/>
            <person name="Hope R."/>
            <person name="Hossain A."/>
            <person name="Karabika E."/>
            <person name="Karaffa L."/>
            <person name="Karanyi Z."/>
            <person name="Krasevec N."/>
            <person name="Kuo A."/>
            <person name="Kusch H."/>
            <person name="LaButti K."/>
            <person name="Lagendijk E.L."/>
            <person name="Lapidus A."/>
            <person name="Levasseur A."/>
            <person name="Lindquist E."/>
            <person name="Lipzen A."/>
            <person name="Logrieco A.F."/>
            <person name="MacCabe A."/>
            <person name="Maekelae M.R."/>
            <person name="Malavazi I."/>
            <person name="Melin P."/>
            <person name="Meyer V."/>
            <person name="Mielnichuk N."/>
            <person name="Miskei M."/>
            <person name="Molnar A.P."/>
            <person name="Mule G."/>
            <person name="Ngan C.Y."/>
            <person name="Orejas M."/>
            <person name="Orosz E."/>
            <person name="Ouedraogo J.P."/>
            <person name="Overkamp K.M."/>
            <person name="Park H.-S."/>
            <person name="Perrone G."/>
            <person name="Piumi F."/>
            <person name="Punt P.J."/>
            <person name="Ram A.F."/>
            <person name="Ramon A."/>
            <person name="Rauscher S."/>
            <person name="Record E."/>
            <person name="Riano-Pachon D.M."/>
            <person name="Robert V."/>
            <person name="Roehrig J."/>
            <person name="Ruller R."/>
            <person name="Salamov A."/>
            <person name="Salih N.S."/>
            <person name="Samson R.A."/>
            <person name="Sandor E."/>
            <person name="Sanguinetti M."/>
            <person name="Schuetze T."/>
            <person name="Sepcic K."/>
            <person name="Shelest E."/>
            <person name="Sherlock G."/>
            <person name="Sophianopoulou V."/>
            <person name="Squina F.M."/>
            <person name="Sun H."/>
            <person name="Susca A."/>
            <person name="Todd R.B."/>
            <person name="Tsang A."/>
            <person name="Unkles S.E."/>
            <person name="van de Wiele N."/>
            <person name="van Rossen-Uffink D."/>
            <person name="Oliveira J.V."/>
            <person name="Vesth T.C."/>
            <person name="Visser J."/>
            <person name="Yu J.-H."/>
            <person name="Zhou M."/>
            <person name="Andersen M.R."/>
            <person name="Archer D.B."/>
            <person name="Baker S.E."/>
            <person name="Benoit I."/>
            <person name="Brakhage A.A."/>
            <person name="Braus G.H."/>
            <person name="Fischer R."/>
            <person name="Frisvad J.C."/>
            <person name="Goldman G.H."/>
            <person name="Houbraken J."/>
            <person name="Oakley B."/>
            <person name="Pocsi I."/>
            <person name="Scazzocchio C."/>
            <person name="Seiboth B."/>
            <person name="vanKuyk P.A."/>
            <person name="Wortman J."/>
            <person name="Dyer P.S."/>
            <person name="Grigoriev I.V."/>
        </authorList>
    </citation>
    <scope>NUCLEOTIDE SEQUENCE [LARGE SCALE GENOMIC DNA]</scope>
    <source>
        <strain evidence="3">CBS 506.65</strain>
    </source>
</reference>
<dbReference type="Proteomes" id="UP000184188">
    <property type="component" value="Unassembled WGS sequence"/>
</dbReference>
<dbReference type="GeneID" id="34607671"/>
<dbReference type="EMBL" id="KV878353">
    <property type="protein sequence ID" value="OJJ43264.1"/>
    <property type="molecule type" value="Genomic_DNA"/>
</dbReference>
<organism evidence="2 3">
    <name type="scientific">Penicilliopsis zonata CBS 506.65</name>
    <dbReference type="NCBI Taxonomy" id="1073090"/>
    <lineage>
        <taxon>Eukaryota</taxon>
        <taxon>Fungi</taxon>
        <taxon>Dikarya</taxon>
        <taxon>Ascomycota</taxon>
        <taxon>Pezizomycotina</taxon>
        <taxon>Eurotiomycetes</taxon>
        <taxon>Eurotiomycetidae</taxon>
        <taxon>Eurotiales</taxon>
        <taxon>Aspergillaceae</taxon>
        <taxon>Penicilliopsis</taxon>
    </lineage>
</organism>
<feature type="compositionally biased region" description="Low complexity" evidence="1">
    <location>
        <begin position="36"/>
        <end position="70"/>
    </location>
</feature>
<dbReference type="VEuPathDB" id="FungiDB:ASPZODRAFT_1187784"/>
<evidence type="ECO:0000313" key="3">
    <source>
        <dbReference type="Proteomes" id="UP000184188"/>
    </source>
</evidence>
<sequence>MPWQDDLLRGRGAQTGQGRMEPSKLRTDEDWDLCCSRSSSGSSIDIISISSSNSSSSSSSSCSSSSSSVV</sequence>
<evidence type="ECO:0000256" key="1">
    <source>
        <dbReference type="SAM" id="MobiDB-lite"/>
    </source>
</evidence>
<evidence type="ECO:0000313" key="2">
    <source>
        <dbReference type="EMBL" id="OJJ43264.1"/>
    </source>
</evidence>
<protein>
    <submittedName>
        <fullName evidence="2">Uncharacterized protein</fullName>
    </submittedName>
</protein>
<feature type="region of interest" description="Disordered" evidence="1">
    <location>
        <begin position="1"/>
        <end position="70"/>
    </location>
</feature>
<gene>
    <name evidence="2" type="ORF">ASPZODRAFT_1187784</name>
</gene>
<accession>A0A1L9S7Y1</accession>
<dbReference type="AlphaFoldDB" id="A0A1L9S7Y1"/>
<proteinExistence type="predicted"/>